<keyword evidence="5" id="KW-0472">Membrane</keyword>
<dbReference type="GO" id="GO:0016757">
    <property type="term" value="F:glycosyltransferase activity"/>
    <property type="evidence" value="ECO:0007669"/>
    <property type="project" value="UniProtKB-KW"/>
</dbReference>
<evidence type="ECO:0000256" key="4">
    <source>
        <dbReference type="ARBA" id="ARBA00022679"/>
    </source>
</evidence>
<evidence type="ECO:0000256" key="1">
    <source>
        <dbReference type="ARBA" id="ARBA00004236"/>
    </source>
</evidence>
<dbReference type="AlphaFoldDB" id="A0A506YAN6"/>
<dbReference type="SUPFAM" id="SSF53448">
    <property type="entry name" value="Nucleotide-diphospho-sugar transferases"/>
    <property type="match status" value="1"/>
</dbReference>
<accession>A0A506YAN6</accession>
<dbReference type="PANTHER" id="PTHR43646">
    <property type="entry name" value="GLYCOSYLTRANSFERASE"/>
    <property type="match status" value="1"/>
</dbReference>
<keyword evidence="3" id="KW-0328">Glycosyltransferase</keyword>
<organism evidence="11 12">
    <name type="scientific">Schumannella soli</name>
    <dbReference type="NCBI Taxonomy" id="2590779"/>
    <lineage>
        <taxon>Bacteria</taxon>
        <taxon>Bacillati</taxon>
        <taxon>Actinomycetota</taxon>
        <taxon>Actinomycetes</taxon>
        <taxon>Micrococcales</taxon>
        <taxon>Microbacteriaceae</taxon>
        <taxon>Schumannella</taxon>
    </lineage>
</organism>
<dbReference type="OrthoDB" id="9777873at2"/>
<proteinExistence type="inferred from homology"/>
<dbReference type="Proteomes" id="UP000316252">
    <property type="component" value="Unassembled WGS sequence"/>
</dbReference>
<evidence type="ECO:0000256" key="6">
    <source>
        <dbReference type="ARBA" id="ARBA00037281"/>
    </source>
</evidence>
<name>A0A506YAN6_9MICO</name>
<dbReference type="Pfam" id="PF00535">
    <property type="entry name" value="Glycos_transf_2"/>
    <property type="match status" value="1"/>
</dbReference>
<dbReference type="PANTHER" id="PTHR43646:SF2">
    <property type="entry name" value="GLYCOSYLTRANSFERASE 2-LIKE DOMAIN-CONTAINING PROTEIN"/>
    <property type="match status" value="1"/>
</dbReference>
<keyword evidence="12" id="KW-1185">Reference proteome</keyword>
<dbReference type="EMBL" id="VHQG01000001">
    <property type="protein sequence ID" value="TPW78157.1"/>
    <property type="molecule type" value="Genomic_DNA"/>
</dbReference>
<dbReference type="InterPro" id="IPR029044">
    <property type="entry name" value="Nucleotide-diphossugar_trans"/>
</dbReference>
<evidence type="ECO:0000256" key="5">
    <source>
        <dbReference type="ARBA" id="ARBA00023136"/>
    </source>
</evidence>
<comment type="subcellular location">
    <subcellularLocation>
        <location evidence="1">Cell membrane</location>
    </subcellularLocation>
</comment>
<reference evidence="11 12" key="1">
    <citation type="submission" date="2019-06" db="EMBL/GenBank/DDBJ databases">
        <authorList>
            <person name="Li F."/>
        </authorList>
    </citation>
    <scope>NUCLEOTIDE SEQUENCE [LARGE SCALE GENOMIC DNA]</scope>
    <source>
        <strain evidence="11 12">10F1D-1</strain>
    </source>
</reference>
<dbReference type="GO" id="GO:0005886">
    <property type="term" value="C:plasma membrane"/>
    <property type="evidence" value="ECO:0007669"/>
    <property type="project" value="UniProtKB-SubCell"/>
</dbReference>
<evidence type="ECO:0000256" key="7">
    <source>
        <dbReference type="ARBA" id="ARBA00037904"/>
    </source>
</evidence>
<evidence type="ECO:0000256" key="2">
    <source>
        <dbReference type="ARBA" id="ARBA00022475"/>
    </source>
</evidence>
<comment type="function">
    <text evidence="6">Catalyzes the glycosylation of 4,4'-diaponeurosporenoate, i.e. the esterification of glucose at the C1'' position with the carboxyl group of 4,4'-diaponeurosporenic acid, to form glycosyl-4,4'-diaponeurosporenoate. This is a step in the biosynthesis of staphyloxanthin, an orange pigment present in most staphylococci strains.</text>
</comment>
<evidence type="ECO:0000259" key="10">
    <source>
        <dbReference type="Pfam" id="PF00535"/>
    </source>
</evidence>
<gene>
    <name evidence="11" type="ORF">FJ657_02205</name>
</gene>
<sequence>MGTALVVIPARDEAARVERCLGSVRAAIAFASARRPGLDARLLLVADLCRDDTAELARGLGADVLEVAVGNVGFARRVGVERLLLTGDPTPRHTTWIAMTDADSVVPFGWLDAQLDLADAGADVVVGTVRPEFDELSPRQRSAWLATHTPGVANGHVHGANLGVRASTYLATGGFDPLLVGEDVELVEAARRRGARVVATADAEVLTSGRRDARAPRGYSAYLAGLENLTLVSPHLDDPDLEEAAG</sequence>
<evidence type="ECO:0000256" key="9">
    <source>
        <dbReference type="ARBA" id="ARBA00040345"/>
    </source>
</evidence>
<dbReference type="Gene3D" id="3.90.550.10">
    <property type="entry name" value="Spore Coat Polysaccharide Biosynthesis Protein SpsA, Chain A"/>
    <property type="match status" value="1"/>
</dbReference>
<comment type="caution">
    <text evidence="11">The sequence shown here is derived from an EMBL/GenBank/DDBJ whole genome shotgun (WGS) entry which is preliminary data.</text>
</comment>
<feature type="domain" description="Glycosyltransferase 2-like" evidence="10">
    <location>
        <begin position="6"/>
        <end position="142"/>
    </location>
</feature>
<evidence type="ECO:0000313" key="12">
    <source>
        <dbReference type="Proteomes" id="UP000316252"/>
    </source>
</evidence>
<evidence type="ECO:0000313" key="11">
    <source>
        <dbReference type="EMBL" id="TPW78157.1"/>
    </source>
</evidence>
<comment type="similarity">
    <text evidence="8">Belongs to the glycosyltransferase 2 family. CrtQ subfamily.</text>
</comment>
<evidence type="ECO:0000256" key="8">
    <source>
        <dbReference type="ARBA" id="ARBA00038120"/>
    </source>
</evidence>
<protein>
    <recommendedName>
        <fullName evidence="9">4,4'-diaponeurosporenoate glycosyltransferase</fullName>
    </recommendedName>
</protein>
<keyword evidence="4 11" id="KW-0808">Transferase</keyword>
<comment type="pathway">
    <text evidence="7">Carotenoid biosynthesis; staphyloxanthin biosynthesis; staphyloxanthin from farnesyl diphosphate: step 4/5.</text>
</comment>
<dbReference type="InterPro" id="IPR001173">
    <property type="entry name" value="Glyco_trans_2-like"/>
</dbReference>
<keyword evidence="2" id="KW-1003">Cell membrane</keyword>
<evidence type="ECO:0000256" key="3">
    <source>
        <dbReference type="ARBA" id="ARBA00022676"/>
    </source>
</evidence>